<dbReference type="Proteomes" id="UP000585474">
    <property type="component" value="Unassembled WGS sequence"/>
</dbReference>
<evidence type="ECO:0000313" key="3">
    <source>
        <dbReference type="Proteomes" id="UP000585474"/>
    </source>
</evidence>
<dbReference type="EMBL" id="BJWL01000287">
    <property type="protein sequence ID" value="GFS37707.1"/>
    <property type="molecule type" value="Genomic_DNA"/>
</dbReference>
<keyword evidence="1" id="KW-1133">Transmembrane helix</keyword>
<sequence length="92" mass="9851">MYNSSKSTLSPSFELSYGHLALVAPLLSDQTFALVSKHLLALLYPLAPPSVPALALCAFVHLLLPLSILPSYITGPMSDYSSFCLDAPLQSI</sequence>
<comment type="caution">
    <text evidence="2">The sequence shown here is derived from an EMBL/GenBank/DDBJ whole genome shotgun (WGS) entry which is preliminary data.</text>
</comment>
<dbReference type="AlphaFoldDB" id="A0A7J0DM04"/>
<protein>
    <submittedName>
        <fullName evidence="2">Uncharacterized protein</fullName>
    </submittedName>
</protein>
<proteinExistence type="predicted"/>
<keyword evidence="1" id="KW-0472">Membrane</keyword>
<keyword evidence="1" id="KW-0812">Transmembrane</keyword>
<reference evidence="3" key="1">
    <citation type="submission" date="2019-07" db="EMBL/GenBank/DDBJ databases">
        <title>De Novo Assembly of kiwifruit Actinidia rufa.</title>
        <authorList>
            <person name="Sugita-Konishi S."/>
            <person name="Sato K."/>
            <person name="Mori E."/>
            <person name="Abe Y."/>
            <person name="Kisaki G."/>
            <person name="Hamano K."/>
            <person name="Suezawa K."/>
            <person name="Otani M."/>
            <person name="Fukuda T."/>
            <person name="Manabe T."/>
            <person name="Gomi K."/>
            <person name="Tabuchi M."/>
            <person name="Akimitsu K."/>
            <person name="Kataoka I."/>
        </authorList>
    </citation>
    <scope>NUCLEOTIDE SEQUENCE [LARGE SCALE GENOMIC DNA]</scope>
    <source>
        <strain evidence="3">cv. Fuchu</strain>
    </source>
</reference>
<evidence type="ECO:0000313" key="2">
    <source>
        <dbReference type="EMBL" id="GFS37707.1"/>
    </source>
</evidence>
<organism evidence="2 3">
    <name type="scientific">Actinidia rufa</name>
    <dbReference type="NCBI Taxonomy" id="165716"/>
    <lineage>
        <taxon>Eukaryota</taxon>
        <taxon>Viridiplantae</taxon>
        <taxon>Streptophyta</taxon>
        <taxon>Embryophyta</taxon>
        <taxon>Tracheophyta</taxon>
        <taxon>Spermatophyta</taxon>
        <taxon>Magnoliopsida</taxon>
        <taxon>eudicotyledons</taxon>
        <taxon>Gunneridae</taxon>
        <taxon>Pentapetalae</taxon>
        <taxon>asterids</taxon>
        <taxon>Ericales</taxon>
        <taxon>Actinidiaceae</taxon>
        <taxon>Actinidia</taxon>
    </lineage>
</organism>
<keyword evidence="3" id="KW-1185">Reference proteome</keyword>
<accession>A0A7J0DM04</accession>
<gene>
    <name evidence="2" type="ORF">Acr_00g0053580</name>
</gene>
<feature type="transmembrane region" description="Helical" evidence="1">
    <location>
        <begin position="51"/>
        <end position="73"/>
    </location>
</feature>
<evidence type="ECO:0000256" key="1">
    <source>
        <dbReference type="SAM" id="Phobius"/>
    </source>
</evidence>
<name>A0A7J0DM04_9ERIC</name>